<reference evidence="2 3" key="1">
    <citation type="journal article" date="2024" name="Chem. Sci.">
        <title>Discovery of megapolipeptins by genome mining of a Burkholderiales bacteria collection.</title>
        <authorList>
            <person name="Paulo B.S."/>
            <person name="Recchia M.J.J."/>
            <person name="Lee S."/>
            <person name="Fergusson C.H."/>
            <person name="Romanowski S.B."/>
            <person name="Hernandez A."/>
            <person name="Krull N."/>
            <person name="Liu D.Y."/>
            <person name="Cavanagh H."/>
            <person name="Bos A."/>
            <person name="Gray C.A."/>
            <person name="Murphy B.T."/>
            <person name="Linington R.G."/>
            <person name="Eustaquio A.S."/>
        </authorList>
    </citation>
    <scope>NUCLEOTIDE SEQUENCE [LARGE SCALE GENOMIC DNA]</scope>
    <source>
        <strain evidence="2 3">RL21-008-BIB-B</strain>
    </source>
</reference>
<sequence length="85" mass="9301">MAGLPQKRASASLTENSCWKFTKYLSVLARWSSGIAVANSIAGIIFLAKLPNQNNKTLRQALWIKAMMRGPRVQSKAAPANNDQV</sequence>
<dbReference type="Proteomes" id="UP001629214">
    <property type="component" value="Unassembled WGS sequence"/>
</dbReference>
<gene>
    <name evidence="2" type="ORF">PQR63_05345</name>
</gene>
<keyword evidence="1" id="KW-1133">Transmembrane helix</keyword>
<evidence type="ECO:0000256" key="1">
    <source>
        <dbReference type="SAM" id="Phobius"/>
    </source>
</evidence>
<accession>A0ABW8Z4D6</accession>
<name>A0ABW8Z4D6_9BURK</name>
<dbReference type="RefSeq" id="WP_408166293.1">
    <property type="nucleotide sequence ID" value="NZ_JAQQFR010000003.1"/>
</dbReference>
<feature type="transmembrane region" description="Helical" evidence="1">
    <location>
        <begin position="31"/>
        <end position="50"/>
    </location>
</feature>
<protein>
    <submittedName>
        <fullName evidence="2">Uncharacterized protein</fullName>
    </submittedName>
</protein>
<organism evidence="2 3">
    <name type="scientific">Herbaspirillum rhizosphaerae</name>
    <dbReference type="NCBI Taxonomy" id="346179"/>
    <lineage>
        <taxon>Bacteria</taxon>
        <taxon>Pseudomonadati</taxon>
        <taxon>Pseudomonadota</taxon>
        <taxon>Betaproteobacteria</taxon>
        <taxon>Burkholderiales</taxon>
        <taxon>Oxalobacteraceae</taxon>
        <taxon>Herbaspirillum</taxon>
    </lineage>
</organism>
<proteinExistence type="predicted"/>
<evidence type="ECO:0000313" key="2">
    <source>
        <dbReference type="EMBL" id="MFL9877791.1"/>
    </source>
</evidence>
<keyword evidence="1" id="KW-0472">Membrane</keyword>
<keyword evidence="3" id="KW-1185">Reference proteome</keyword>
<comment type="caution">
    <text evidence="2">The sequence shown here is derived from an EMBL/GenBank/DDBJ whole genome shotgun (WGS) entry which is preliminary data.</text>
</comment>
<dbReference type="EMBL" id="JAQQFR010000003">
    <property type="protein sequence ID" value="MFL9877791.1"/>
    <property type="molecule type" value="Genomic_DNA"/>
</dbReference>
<keyword evidence="1" id="KW-0812">Transmembrane</keyword>
<evidence type="ECO:0000313" key="3">
    <source>
        <dbReference type="Proteomes" id="UP001629214"/>
    </source>
</evidence>